<reference evidence="1 2" key="1">
    <citation type="journal article" date="2024" name="Ann. Entomol. Soc. Am.">
        <title>Genomic analyses of the southern and eastern yellowjacket wasps (Hymenoptera: Vespidae) reveal evolutionary signatures of social life.</title>
        <authorList>
            <person name="Catto M.A."/>
            <person name="Caine P.B."/>
            <person name="Orr S.E."/>
            <person name="Hunt B.G."/>
            <person name="Goodisman M.A.D."/>
        </authorList>
    </citation>
    <scope>NUCLEOTIDE SEQUENCE [LARGE SCALE GENOMIC DNA]</scope>
    <source>
        <strain evidence="1">232</strain>
        <tissue evidence="1">Head and thorax</tissue>
    </source>
</reference>
<dbReference type="Proteomes" id="UP001607303">
    <property type="component" value="Unassembled WGS sequence"/>
</dbReference>
<gene>
    <name evidence="1" type="ORF">V1477_014553</name>
</gene>
<sequence>MISLRFTRLLDENELTIILKIINFQPLVQPFKNICSRLIFLNAPRLLLCRRCVQVYGERNAHRLLSAGAQGCQLSSGWWKKFSTQPELDRFDGATKAHVVLYGKGRKDVRRQRDARRKLPELYTYTREDELEHPFGVRNERLQTDVPRLPRTRR</sequence>
<name>A0ABD2BHS0_VESMC</name>
<comment type="caution">
    <text evidence="1">The sequence shown here is derived from an EMBL/GenBank/DDBJ whole genome shotgun (WGS) entry which is preliminary data.</text>
</comment>
<protein>
    <submittedName>
        <fullName evidence="1">Uncharacterized protein</fullName>
    </submittedName>
</protein>
<keyword evidence="2" id="KW-1185">Reference proteome</keyword>
<evidence type="ECO:0000313" key="1">
    <source>
        <dbReference type="EMBL" id="KAL2732312.1"/>
    </source>
</evidence>
<organism evidence="1 2">
    <name type="scientific">Vespula maculifrons</name>
    <name type="common">Eastern yellow jacket</name>
    <name type="synonym">Wasp</name>
    <dbReference type="NCBI Taxonomy" id="7453"/>
    <lineage>
        <taxon>Eukaryota</taxon>
        <taxon>Metazoa</taxon>
        <taxon>Ecdysozoa</taxon>
        <taxon>Arthropoda</taxon>
        <taxon>Hexapoda</taxon>
        <taxon>Insecta</taxon>
        <taxon>Pterygota</taxon>
        <taxon>Neoptera</taxon>
        <taxon>Endopterygota</taxon>
        <taxon>Hymenoptera</taxon>
        <taxon>Apocrita</taxon>
        <taxon>Aculeata</taxon>
        <taxon>Vespoidea</taxon>
        <taxon>Vespidae</taxon>
        <taxon>Vespinae</taxon>
        <taxon>Vespula</taxon>
    </lineage>
</organism>
<dbReference type="AlphaFoldDB" id="A0ABD2BHS0"/>
<proteinExistence type="predicted"/>
<accession>A0ABD2BHS0</accession>
<evidence type="ECO:0000313" key="2">
    <source>
        <dbReference type="Proteomes" id="UP001607303"/>
    </source>
</evidence>
<dbReference type="EMBL" id="JAYRBN010000075">
    <property type="protein sequence ID" value="KAL2732312.1"/>
    <property type="molecule type" value="Genomic_DNA"/>
</dbReference>